<evidence type="ECO:0000256" key="2">
    <source>
        <dbReference type="ARBA" id="ARBA00005745"/>
    </source>
</evidence>
<evidence type="ECO:0000256" key="6">
    <source>
        <dbReference type="ARBA" id="ARBA00023136"/>
    </source>
</evidence>
<gene>
    <name evidence="9" type="ORF">C5Y93_08740</name>
</gene>
<evidence type="ECO:0000256" key="3">
    <source>
        <dbReference type="ARBA" id="ARBA00022475"/>
    </source>
</evidence>
<evidence type="ECO:0000256" key="7">
    <source>
        <dbReference type="SAM" id="Phobius"/>
    </source>
</evidence>
<dbReference type="InterPro" id="IPR018076">
    <property type="entry name" value="T2SS_GspF_dom"/>
</dbReference>
<accession>A0A2S8GQ45</accession>
<dbReference type="PANTHER" id="PTHR30012">
    <property type="entry name" value="GENERAL SECRETION PATHWAY PROTEIN"/>
    <property type="match status" value="1"/>
</dbReference>
<evidence type="ECO:0000313" key="9">
    <source>
        <dbReference type="EMBL" id="PQO46550.1"/>
    </source>
</evidence>
<keyword evidence="3" id="KW-1003">Cell membrane</keyword>
<comment type="caution">
    <text evidence="9">The sequence shown here is derived from an EMBL/GenBank/DDBJ whole genome shotgun (WGS) entry which is preliminary data.</text>
</comment>
<dbReference type="InterPro" id="IPR003004">
    <property type="entry name" value="GspF/PilC"/>
</dbReference>
<feature type="domain" description="Type II secretion system protein GspF" evidence="8">
    <location>
        <begin position="21"/>
        <end position="130"/>
    </location>
</feature>
<dbReference type="EMBL" id="PUHZ01000009">
    <property type="protein sequence ID" value="PQO46550.1"/>
    <property type="molecule type" value="Genomic_DNA"/>
</dbReference>
<name>A0A2S8GQ45_9BACT</name>
<evidence type="ECO:0000256" key="1">
    <source>
        <dbReference type="ARBA" id="ARBA00004651"/>
    </source>
</evidence>
<sequence>MPSSPPSYCLEDILALNAEIISLSRVELPLDPHLGRMSQELTGRLKRLSADLGDRLAAGQPLDEAIGEVGTGFPPMYRAVLTAGLRSGKLTAALEDIATTARRIQKLRILYLTASVYPAILLILAGILGSTVGMEHLRTMREHCLSISLTANDLVLWMIEFFLALQPAFIGMSIFGGVILLVVAILFVWPSPLFLGDGLVVWMLPGARTVARNCQWAMVFDLMSLLIRHGCVLPEAIRLSTEATGSSRLIEAGKQWAAGIERGERDSAPRELSPLSRWLLASHLSPEARADSLALSAQRYYSRARRQSIWIQNQLPILATLVLGGIVVAGYAAMLFLPWIGLVRHLLQLPG</sequence>
<evidence type="ECO:0000259" key="8">
    <source>
        <dbReference type="Pfam" id="PF00482"/>
    </source>
</evidence>
<feature type="transmembrane region" description="Helical" evidence="7">
    <location>
        <begin position="315"/>
        <end position="340"/>
    </location>
</feature>
<dbReference type="Pfam" id="PF00482">
    <property type="entry name" value="T2SSF"/>
    <property type="match status" value="1"/>
</dbReference>
<dbReference type="PANTHER" id="PTHR30012:SF0">
    <property type="entry name" value="TYPE II SECRETION SYSTEM PROTEIN F-RELATED"/>
    <property type="match status" value="1"/>
</dbReference>
<protein>
    <recommendedName>
        <fullName evidence="8">Type II secretion system protein GspF domain-containing protein</fullName>
    </recommendedName>
</protein>
<proteinExistence type="inferred from homology"/>
<keyword evidence="4 7" id="KW-0812">Transmembrane</keyword>
<comment type="similarity">
    <text evidence="2">Belongs to the GSP F family.</text>
</comment>
<keyword evidence="5 7" id="KW-1133">Transmembrane helix</keyword>
<dbReference type="RefSeq" id="WP_105335028.1">
    <property type="nucleotide sequence ID" value="NZ_PUHZ01000009.1"/>
</dbReference>
<evidence type="ECO:0000256" key="5">
    <source>
        <dbReference type="ARBA" id="ARBA00022989"/>
    </source>
</evidence>
<reference evidence="9 10" key="1">
    <citation type="submission" date="2018-02" db="EMBL/GenBank/DDBJ databases">
        <title>Comparative genomes isolates from brazilian mangrove.</title>
        <authorList>
            <person name="Araujo J.E."/>
            <person name="Taketani R.G."/>
            <person name="Silva M.C.P."/>
            <person name="Loureco M.V."/>
            <person name="Andreote F.D."/>
        </authorList>
    </citation>
    <scope>NUCLEOTIDE SEQUENCE [LARGE SCALE GENOMIC DNA]</scope>
    <source>
        <strain evidence="9 10">Nap-Phe MGV</strain>
    </source>
</reference>
<dbReference type="GO" id="GO:0005886">
    <property type="term" value="C:plasma membrane"/>
    <property type="evidence" value="ECO:0007669"/>
    <property type="project" value="UniProtKB-SubCell"/>
</dbReference>
<comment type="subcellular location">
    <subcellularLocation>
        <location evidence="1">Cell membrane</location>
        <topology evidence="1">Multi-pass membrane protein</topology>
    </subcellularLocation>
</comment>
<dbReference type="InterPro" id="IPR042094">
    <property type="entry name" value="T2SS_GspF_sf"/>
</dbReference>
<dbReference type="Gene3D" id="1.20.81.30">
    <property type="entry name" value="Type II secretion system (T2SS), domain F"/>
    <property type="match status" value="1"/>
</dbReference>
<evidence type="ECO:0000313" key="10">
    <source>
        <dbReference type="Proteomes" id="UP000237819"/>
    </source>
</evidence>
<feature type="transmembrane region" description="Helical" evidence="7">
    <location>
        <begin position="109"/>
        <end position="132"/>
    </location>
</feature>
<dbReference type="AlphaFoldDB" id="A0A2S8GQ45"/>
<organism evidence="9 10">
    <name type="scientific">Blastopirellula marina</name>
    <dbReference type="NCBI Taxonomy" id="124"/>
    <lineage>
        <taxon>Bacteria</taxon>
        <taxon>Pseudomonadati</taxon>
        <taxon>Planctomycetota</taxon>
        <taxon>Planctomycetia</taxon>
        <taxon>Pirellulales</taxon>
        <taxon>Pirellulaceae</taxon>
        <taxon>Blastopirellula</taxon>
    </lineage>
</organism>
<keyword evidence="6 7" id="KW-0472">Membrane</keyword>
<evidence type="ECO:0000256" key="4">
    <source>
        <dbReference type="ARBA" id="ARBA00022692"/>
    </source>
</evidence>
<dbReference type="Proteomes" id="UP000237819">
    <property type="component" value="Unassembled WGS sequence"/>
</dbReference>